<evidence type="ECO:0000313" key="10">
    <source>
        <dbReference type="Proteomes" id="UP001589747"/>
    </source>
</evidence>
<feature type="transmembrane region" description="Helical" evidence="8">
    <location>
        <begin position="144"/>
        <end position="163"/>
    </location>
</feature>
<keyword evidence="7 8" id="KW-0472">Membrane</keyword>
<comment type="similarity">
    <text evidence="2">Belongs to the amino acid-polyamine-organocation (APC) superfamily. Spore germination protein (SGP) (TC 2.A.3.9) family.</text>
</comment>
<feature type="transmembrane region" description="Helical" evidence="8">
    <location>
        <begin position="118"/>
        <end position="137"/>
    </location>
</feature>
<evidence type="ECO:0000256" key="6">
    <source>
        <dbReference type="ARBA" id="ARBA00022989"/>
    </source>
</evidence>
<feature type="transmembrane region" description="Helical" evidence="8">
    <location>
        <begin position="269"/>
        <end position="293"/>
    </location>
</feature>
<evidence type="ECO:0000313" key="9">
    <source>
        <dbReference type="EMBL" id="MFB9328514.1"/>
    </source>
</evidence>
<organism evidence="9 10">
    <name type="scientific">Paenibacillus aurantiacus</name>
    <dbReference type="NCBI Taxonomy" id="1936118"/>
    <lineage>
        <taxon>Bacteria</taxon>
        <taxon>Bacillati</taxon>
        <taxon>Bacillota</taxon>
        <taxon>Bacilli</taxon>
        <taxon>Bacillales</taxon>
        <taxon>Paenibacillaceae</taxon>
        <taxon>Paenibacillus</taxon>
    </lineage>
</organism>
<dbReference type="PANTHER" id="PTHR34975">
    <property type="entry name" value="SPORE GERMINATION PROTEIN A2"/>
    <property type="match status" value="1"/>
</dbReference>
<feature type="transmembrane region" description="Helical" evidence="8">
    <location>
        <begin position="335"/>
        <end position="357"/>
    </location>
</feature>
<comment type="subcellular location">
    <subcellularLocation>
        <location evidence="1">Membrane</location>
        <topology evidence="1">Multi-pass membrane protein</topology>
    </subcellularLocation>
</comment>
<feature type="transmembrane region" description="Helical" evidence="8">
    <location>
        <begin position="38"/>
        <end position="57"/>
    </location>
</feature>
<evidence type="ECO:0000256" key="5">
    <source>
        <dbReference type="ARBA" id="ARBA00022692"/>
    </source>
</evidence>
<dbReference type="Proteomes" id="UP001589747">
    <property type="component" value="Unassembled WGS sequence"/>
</dbReference>
<comment type="caution">
    <text evidence="9">The sequence shown here is derived from an EMBL/GenBank/DDBJ whole genome shotgun (WGS) entry which is preliminary data.</text>
</comment>
<accession>A0ABV5KTF2</accession>
<keyword evidence="10" id="KW-1185">Reference proteome</keyword>
<protein>
    <submittedName>
        <fullName evidence="9">GerAB/ArcD/ProY family transporter</fullName>
    </submittedName>
</protein>
<evidence type="ECO:0000256" key="2">
    <source>
        <dbReference type="ARBA" id="ARBA00007998"/>
    </source>
</evidence>
<dbReference type="Pfam" id="PF03845">
    <property type="entry name" value="Spore_permease"/>
    <property type="match status" value="1"/>
</dbReference>
<keyword evidence="4" id="KW-0309">Germination</keyword>
<feature type="transmembrane region" description="Helical" evidence="8">
    <location>
        <begin position="84"/>
        <end position="106"/>
    </location>
</feature>
<name>A0ABV5KTF2_9BACL</name>
<gene>
    <name evidence="9" type="ORF">ACFFSY_21485</name>
</gene>
<evidence type="ECO:0000256" key="8">
    <source>
        <dbReference type="SAM" id="Phobius"/>
    </source>
</evidence>
<reference evidence="9 10" key="1">
    <citation type="submission" date="2024-09" db="EMBL/GenBank/DDBJ databases">
        <authorList>
            <person name="Sun Q."/>
            <person name="Mori K."/>
        </authorList>
    </citation>
    <scope>NUCLEOTIDE SEQUENCE [LARGE SCALE GENOMIC DNA]</scope>
    <source>
        <strain evidence="9 10">TISTR 2452</strain>
    </source>
</reference>
<keyword evidence="6 8" id="KW-1133">Transmembrane helix</keyword>
<feature type="transmembrane region" description="Helical" evidence="8">
    <location>
        <begin position="305"/>
        <end position="323"/>
    </location>
</feature>
<dbReference type="EMBL" id="JBHMDO010000034">
    <property type="protein sequence ID" value="MFB9328514.1"/>
    <property type="molecule type" value="Genomic_DNA"/>
</dbReference>
<evidence type="ECO:0000256" key="3">
    <source>
        <dbReference type="ARBA" id="ARBA00022448"/>
    </source>
</evidence>
<dbReference type="RefSeq" id="WP_377497907.1">
    <property type="nucleotide sequence ID" value="NZ_JBHMDO010000034.1"/>
</dbReference>
<keyword evidence="3" id="KW-0813">Transport</keyword>
<evidence type="ECO:0000256" key="4">
    <source>
        <dbReference type="ARBA" id="ARBA00022544"/>
    </source>
</evidence>
<proteinExistence type="inferred from homology"/>
<keyword evidence="5 8" id="KW-0812">Transmembrane</keyword>
<dbReference type="InterPro" id="IPR004761">
    <property type="entry name" value="Spore_GerAB"/>
</dbReference>
<feature type="transmembrane region" description="Helical" evidence="8">
    <location>
        <begin position="216"/>
        <end position="234"/>
    </location>
</feature>
<evidence type="ECO:0000256" key="7">
    <source>
        <dbReference type="ARBA" id="ARBA00023136"/>
    </source>
</evidence>
<feature type="transmembrane region" description="Helical" evidence="8">
    <location>
        <begin position="183"/>
        <end position="204"/>
    </location>
</feature>
<evidence type="ECO:0000256" key="1">
    <source>
        <dbReference type="ARBA" id="ARBA00004141"/>
    </source>
</evidence>
<dbReference type="PANTHER" id="PTHR34975:SF2">
    <property type="entry name" value="SPORE GERMINATION PROTEIN A2"/>
    <property type="match status" value="1"/>
</dbReference>
<sequence>MKVRITNGMLLALVMNVIYAKAIGITQGIIAREVASDMWISTLIGMIQGMAVAWLTARVIQMDQGTSSVIDLVGKLAGKWTGKLIAAVLLVFFTGAFATVLVTFTFHLMDYFLPEAPVILFVVAALAVGLYGAYHGIEVMGRMAFVGVFSILILNIFVMMGSINEFDVRNLLPVLDSGMAKTVWASRHFDTDWSLATLMISVILPVVKKPQRWGRVSAVSILFAGLSVVIWPLLESGVLSAEATQEYIVACMQLARSAHIGLFLHRYEMIMIAFFATSSLIQIMMCLYCASLCASKLVGVKDSRYLLIPTALLLGGTGYWVVADHLRAMIFTVDYWPLFAVPTAVGVPLIALVLGLLRRAKRTAV</sequence>